<dbReference type="SUPFAM" id="SSF53335">
    <property type="entry name" value="S-adenosyl-L-methionine-dependent methyltransferases"/>
    <property type="match status" value="1"/>
</dbReference>
<evidence type="ECO:0000313" key="4">
    <source>
        <dbReference type="EMBL" id="CAB4716617.1"/>
    </source>
</evidence>
<dbReference type="EMBL" id="CAFBNH010000001">
    <property type="protein sequence ID" value="CAB4934127.1"/>
    <property type="molecule type" value="Genomic_DNA"/>
</dbReference>
<name>A0A6J5Z3E3_9ZZZZ</name>
<dbReference type="EMBL" id="CAEZZW010000003">
    <property type="protein sequence ID" value="CAB4778804.1"/>
    <property type="molecule type" value="Genomic_DNA"/>
</dbReference>
<dbReference type="EMBL" id="CAEZYM010000001">
    <property type="protein sequence ID" value="CAB4716617.1"/>
    <property type="molecule type" value="Genomic_DNA"/>
</dbReference>
<dbReference type="Gene3D" id="3.40.50.150">
    <property type="entry name" value="Vaccinia Virus protein VP39"/>
    <property type="match status" value="1"/>
</dbReference>
<accession>A0A6J5Z3E3</accession>
<evidence type="ECO:0000313" key="7">
    <source>
        <dbReference type="EMBL" id="CAB4855390.1"/>
    </source>
</evidence>
<dbReference type="AlphaFoldDB" id="A0A6J5Z3E3"/>
<dbReference type="EMBL" id="CAFBQX010000003">
    <property type="protein sequence ID" value="CAB5072345.1"/>
    <property type="molecule type" value="Genomic_DNA"/>
</dbReference>
<dbReference type="EMBL" id="CAEZXO010000004">
    <property type="protein sequence ID" value="CAB4692954.1"/>
    <property type="molecule type" value="Genomic_DNA"/>
</dbReference>
<dbReference type="Pfam" id="PF08241">
    <property type="entry name" value="Methyltransf_11"/>
    <property type="match status" value="1"/>
</dbReference>
<dbReference type="EMBL" id="CAFABH010000007">
    <property type="protein sequence ID" value="CAB4826188.1"/>
    <property type="molecule type" value="Genomic_DNA"/>
</dbReference>
<dbReference type="EMBL" id="CAFBLD010000001">
    <property type="protein sequence ID" value="CAB4855390.1"/>
    <property type="molecule type" value="Genomic_DNA"/>
</dbReference>
<dbReference type="EMBL" id="CAFBOC010000001">
    <property type="protein sequence ID" value="CAB4968312.1"/>
    <property type="molecule type" value="Genomic_DNA"/>
</dbReference>
<evidence type="ECO:0000259" key="1">
    <source>
        <dbReference type="Pfam" id="PF08241"/>
    </source>
</evidence>
<evidence type="ECO:0000313" key="3">
    <source>
        <dbReference type="EMBL" id="CAB4692954.1"/>
    </source>
</evidence>
<dbReference type="InterPro" id="IPR029063">
    <property type="entry name" value="SAM-dependent_MTases_sf"/>
</dbReference>
<evidence type="ECO:0000313" key="2">
    <source>
        <dbReference type="EMBL" id="CAB4335632.1"/>
    </source>
</evidence>
<dbReference type="EMBL" id="CAESAE010000003">
    <property type="protein sequence ID" value="CAB4335632.1"/>
    <property type="molecule type" value="Genomic_DNA"/>
</dbReference>
<evidence type="ECO:0000313" key="5">
    <source>
        <dbReference type="EMBL" id="CAB4778804.1"/>
    </source>
</evidence>
<evidence type="ECO:0000313" key="6">
    <source>
        <dbReference type="EMBL" id="CAB4826188.1"/>
    </source>
</evidence>
<proteinExistence type="predicted"/>
<dbReference type="GO" id="GO:0008757">
    <property type="term" value="F:S-adenosylmethionine-dependent methyltransferase activity"/>
    <property type="evidence" value="ECO:0007669"/>
    <property type="project" value="InterPro"/>
</dbReference>
<feature type="domain" description="Methyltransferase type 11" evidence="1">
    <location>
        <begin position="66"/>
        <end position="141"/>
    </location>
</feature>
<evidence type="ECO:0000313" key="9">
    <source>
        <dbReference type="EMBL" id="CAB4968312.1"/>
    </source>
</evidence>
<evidence type="ECO:0000313" key="10">
    <source>
        <dbReference type="EMBL" id="CAB5072345.1"/>
    </source>
</evidence>
<reference evidence="2" key="1">
    <citation type="submission" date="2020-05" db="EMBL/GenBank/DDBJ databases">
        <authorList>
            <person name="Chiriac C."/>
            <person name="Salcher M."/>
            <person name="Ghai R."/>
            <person name="Kavagutti S V."/>
        </authorList>
    </citation>
    <scope>NUCLEOTIDE SEQUENCE</scope>
</reference>
<sequence length="218" mass="25025">MTFKDAALKFRLQILQRRFPGSAEFWTSVYRDGGNSGEGSYGQLAMFKAEIINGFMEENAAQSVIEFGCGDGNQLSLMAYPRYLGLDVAPGAIELCSHRFRDDFTKSFILLDPKHFKPGLGLSADLTLSLDVIFHLVELETYETHLRQLFATSNKWVIIYGYDSDVFFPEPYSYPRRFTKWIDINIPNWKLLKVIKNKFPLGSSGESSWSDFYVYEKM</sequence>
<evidence type="ECO:0000313" key="8">
    <source>
        <dbReference type="EMBL" id="CAB4934127.1"/>
    </source>
</evidence>
<gene>
    <name evidence="3" type="ORF">UFOPK2510_00819</name>
    <name evidence="4" type="ORF">UFOPK2718_00171</name>
    <name evidence="5" type="ORF">UFOPK2936_00733</name>
    <name evidence="6" type="ORF">UFOPK3174_00559</name>
    <name evidence="7" type="ORF">UFOPK3328_00064</name>
    <name evidence="8" type="ORF">UFOPK3779_00064</name>
    <name evidence="9" type="ORF">UFOPK3913_00090</name>
    <name evidence="2" type="ORF">UFOPK4107_00575</name>
    <name evidence="10" type="ORF">UFOPK4403_00763</name>
</gene>
<dbReference type="InterPro" id="IPR013216">
    <property type="entry name" value="Methyltransf_11"/>
</dbReference>
<organism evidence="2">
    <name type="scientific">freshwater metagenome</name>
    <dbReference type="NCBI Taxonomy" id="449393"/>
    <lineage>
        <taxon>unclassified sequences</taxon>
        <taxon>metagenomes</taxon>
        <taxon>ecological metagenomes</taxon>
    </lineage>
</organism>
<protein>
    <submittedName>
        <fullName evidence="2">Unannotated protein</fullName>
    </submittedName>
</protein>